<keyword evidence="10" id="KW-1185">Reference proteome</keyword>
<dbReference type="OMA" id="ICNHISQ"/>
<accession>A0A137P5E9</accession>
<dbReference type="GO" id="GO:0070914">
    <property type="term" value="P:UV-damage excision repair"/>
    <property type="evidence" value="ECO:0007669"/>
    <property type="project" value="EnsemblFungi"/>
</dbReference>
<dbReference type="InterPro" id="IPR003593">
    <property type="entry name" value="AAA+_ATPase"/>
</dbReference>
<protein>
    <recommendedName>
        <fullName evidence="7">Replication factor C subunit 3</fullName>
    </recommendedName>
</protein>
<dbReference type="GO" id="GO:0003689">
    <property type="term" value="F:DNA clamp loader activity"/>
    <property type="evidence" value="ECO:0007669"/>
    <property type="project" value="TreeGrafter"/>
</dbReference>
<dbReference type="GO" id="GO:1902983">
    <property type="term" value="P:DNA strand elongation involved in mitotic DNA replication"/>
    <property type="evidence" value="ECO:0007669"/>
    <property type="project" value="EnsemblFungi"/>
</dbReference>
<sequence length="325" mass="36919">MDISDHLPWVEKYRPSKLDELISQGDIVSTINRFIDQDNLPHLLFYGPPGTGKTSTILACAKQLYPKNFASMVLELNASDDRGIEVVREQIKNFASTQMIFKSGYKLIILDEADAMTQPAQAALRRVMEKYSKNVRFCLICNYQHKIIPAIQSRCTRFRFSPLNNDEIRKRLNEIIDAEKLTISDDAVRALIQLSKGDMRKVLNILQSCHAAFDSIEENHIYATTGLPQPNQIERIMNWIMNEDFQVARNNILSLKSDFGLALADIVTEVYKFVLFMELPPVVLSYLLDQLASVEYQLSLGTSESIQLSHLIGAFKIGIDMIPSQ</sequence>
<dbReference type="FunFam" id="1.20.272.10:FF:000004">
    <property type="entry name" value="Replication factor C subunit 5"/>
    <property type="match status" value="1"/>
</dbReference>
<dbReference type="SUPFAM" id="SSF48019">
    <property type="entry name" value="post-AAA+ oligomerization domain-like"/>
    <property type="match status" value="1"/>
</dbReference>
<dbReference type="InterPro" id="IPR013748">
    <property type="entry name" value="Rep_factorC_C"/>
</dbReference>
<dbReference type="STRING" id="796925.A0A137P5E9"/>
<evidence type="ECO:0000256" key="7">
    <source>
        <dbReference type="ARBA" id="ARBA00070184"/>
    </source>
</evidence>
<dbReference type="InterPro" id="IPR008921">
    <property type="entry name" value="DNA_pol3_clamp-load_cplx_C"/>
</dbReference>
<dbReference type="Pfam" id="PF25361">
    <property type="entry name" value="AAA_lid_RFC1"/>
    <property type="match status" value="1"/>
</dbReference>
<dbReference type="AlphaFoldDB" id="A0A137P5E9"/>
<evidence type="ECO:0000313" key="10">
    <source>
        <dbReference type="Proteomes" id="UP000070444"/>
    </source>
</evidence>
<keyword evidence="9" id="KW-0378">Hydrolase</keyword>
<dbReference type="GO" id="GO:0031389">
    <property type="term" value="C:Rad17 RFC-like complex"/>
    <property type="evidence" value="ECO:0007669"/>
    <property type="project" value="TreeGrafter"/>
</dbReference>
<feature type="domain" description="AAA+ ATPase" evidence="8">
    <location>
        <begin position="39"/>
        <end position="166"/>
    </location>
</feature>
<evidence type="ECO:0000256" key="3">
    <source>
        <dbReference type="ARBA" id="ARBA00022705"/>
    </source>
</evidence>
<dbReference type="Gene3D" id="1.10.8.60">
    <property type="match status" value="1"/>
</dbReference>
<keyword evidence="6" id="KW-0539">Nucleus</keyword>
<dbReference type="FunFam" id="3.40.50.300:FF:000129">
    <property type="entry name" value="Replication factor C subunit 5"/>
    <property type="match status" value="1"/>
</dbReference>
<dbReference type="GO" id="GO:0031390">
    <property type="term" value="C:Ctf18 RFC-like complex"/>
    <property type="evidence" value="ECO:0007669"/>
    <property type="project" value="TreeGrafter"/>
</dbReference>
<keyword evidence="4" id="KW-0547">Nucleotide-binding</keyword>
<keyword evidence="5" id="KW-0067">ATP-binding</keyword>
<comment type="similarity">
    <text evidence="2">Belongs to the activator 1 small subunits family.</text>
</comment>
<proteinExistence type="inferred from homology"/>
<dbReference type="GO" id="GO:0005663">
    <property type="term" value="C:DNA replication factor C complex"/>
    <property type="evidence" value="ECO:0007669"/>
    <property type="project" value="TreeGrafter"/>
</dbReference>
<comment type="subcellular location">
    <subcellularLocation>
        <location evidence="1">Nucleus</location>
    </subcellularLocation>
</comment>
<dbReference type="GO" id="GO:0003677">
    <property type="term" value="F:DNA binding"/>
    <property type="evidence" value="ECO:0007669"/>
    <property type="project" value="InterPro"/>
</dbReference>
<dbReference type="CDD" id="cd18140">
    <property type="entry name" value="HLD_clamp_RFC"/>
    <property type="match status" value="1"/>
</dbReference>
<dbReference type="EMBL" id="KQ964508">
    <property type="protein sequence ID" value="KXN70242.1"/>
    <property type="molecule type" value="Genomic_DNA"/>
</dbReference>
<dbReference type="Gene3D" id="3.40.50.300">
    <property type="entry name" value="P-loop containing nucleotide triphosphate hydrolases"/>
    <property type="match status" value="1"/>
</dbReference>
<dbReference type="NCBIfam" id="NF001679">
    <property type="entry name" value="PRK00440.1"/>
    <property type="match status" value="1"/>
</dbReference>
<dbReference type="Pfam" id="PF08542">
    <property type="entry name" value="Rep_fac_C"/>
    <property type="match status" value="1"/>
</dbReference>
<dbReference type="GO" id="GO:0005524">
    <property type="term" value="F:ATP binding"/>
    <property type="evidence" value="ECO:0007669"/>
    <property type="project" value="UniProtKB-KW"/>
</dbReference>
<dbReference type="SMART" id="SM00382">
    <property type="entry name" value="AAA"/>
    <property type="match status" value="1"/>
</dbReference>
<evidence type="ECO:0000256" key="1">
    <source>
        <dbReference type="ARBA" id="ARBA00004123"/>
    </source>
</evidence>
<dbReference type="SUPFAM" id="SSF52540">
    <property type="entry name" value="P-loop containing nucleoside triphosphate hydrolases"/>
    <property type="match status" value="1"/>
</dbReference>
<keyword evidence="3" id="KW-0235">DNA replication</keyword>
<dbReference type="GO" id="GO:0031391">
    <property type="term" value="C:Elg1 RFC-like complex"/>
    <property type="evidence" value="ECO:0007669"/>
    <property type="project" value="EnsemblFungi"/>
</dbReference>
<dbReference type="InterPro" id="IPR047854">
    <property type="entry name" value="RFC_lid"/>
</dbReference>
<evidence type="ECO:0000256" key="5">
    <source>
        <dbReference type="ARBA" id="ARBA00022840"/>
    </source>
</evidence>
<evidence type="ECO:0000256" key="6">
    <source>
        <dbReference type="ARBA" id="ARBA00023242"/>
    </source>
</evidence>
<dbReference type="InterPro" id="IPR003959">
    <property type="entry name" value="ATPase_AAA_core"/>
</dbReference>
<dbReference type="GO" id="GO:0016887">
    <property type="term" value="F:ATP hydrolysis activity"/>
    <property type="evidence" value="ECO:0007669"/>
    <property type="project" value="InterPro"/>
</dbReference>
<dbReference type="Pfam" id="PF00004">
    <property type="entry name" value="AAA"/>
    <property type="match status" value="1"/>
</dbReference>
<dbReference type="InterPro" id="IPR027417">
    <property type="entry name" value="P-loop_NTPase"/>
</dbReference>
<dbReference type="InterPro" id="IPR050238">
    <property type="entry name" value="DNA_Rep/Repair_Clamp_Loader"/>
</dbReference>
<dbReference type="Proteomes" id="UP000070444">
    <property type="component" value="Unassembled WGS sequence"/>
</dbReference>
<evidence type="ECO:0000256" key="2">
    <source>
        <dbReference type="ARBA" id="ARBA00005378"/>
    </source>
</evidence>
<dbReference type="FunFam" id="1.10.8.60:FF:000028">
    <property type="entry name" value="Replication factor C subunit 5"/>
    <property type="match status" value="1"/>
</dbReference>
<dbReference type="CDD" id="cd00009">
    <property type="entry name" value="AAA"/>
    <property type="match status" value="1"/>
</dbReference>
<gene>
    <name evidence="9" type="ORF">CONCODRAFT_78955</name>
</gene>
<name>A0A137P5E9_CONC2</name>
<reference evidence="9 10" key="1">
    <citation type="journal article" date="2015" name="Genome Biol. Evol.">
        <title>Phylogenomic analyses indicate that early fungi evolved digesting cell walls of algal ancestors of land plants.</title>
        <authorList>
            <person name="Chang Y."/>
            <person name="Wang S."/>
            <person name="Sekimoto S."/>
            <person name="Aerts A.L."/>
            <person name="Choi C."/>
            <person name="Clum A."/>
            <person name="LaButti K.M."/>
            <person name="Lindquist E.A."/>
            <person name="Yee Ngan C."/>
            <person name="Ohm R.A."/>
            <person name="Salamov A.A."/>
            <person name="Grigoriev I.V."/>
            <person name="Spatafora J.W."/>
            <person name="Berbee M.L."/>
        </authorList>
    </citation>
    <scope>NUCLEOTIDE SEQUENCE [LARGE SCALE GENOMIC DNA]</scope>
    <source>
        <strain evidence="9 10">NRRL 28638</strain>
    </source>
</reference>
<evidence type="ECO:0000259" key="8">
    <source>
        <dbReference type="SMART" id="SM00382"/>
    </source>
</evidence>
<evidence type="ECO:0000256" key="4">
    <source>
        <dbReference type="ARBA" id="ARBA00022741"/>
    </source>
</evidence>
<organism evidence="9 10">
    <name type="scientific">Conidiobolus coronatus (strain ATCC 28846 / CBS 209.66 / NRRL 28638)</name>
    <name type="common">Delacroixia coronata</name>
    <dbReference type="NCBI Taxonomy" id="796925"/>
    <lineage>
        <taxon>Eukaryota</taxon>
        <taxon>Fungi</taxon>
        <taxon>Fungi incertae sedis</taxon>
        <taxon>Zoopagomycota</taxon>
        <taxon>Entomophthoromycotina</taxon>
        <taxon>Entomophthoromycetes</taxon>
        <taxon>Entomophthorales</taxon>
        <taxon>Ancylistaceae</taxon>
        <taxon>Conidiobolus</taxon>
    </lineage>
</organism>
<dbReference type="OrthoDB" id="4199794at2759"/>
<dbReference type="PANTHER" id="PTHR11669:SF9">
    <property type="entry name" value="REPLICATION FACTOR C SUBUNIT 5"/>
    <property type="match status" value="1"/>
</dbReference>
<evidence type="ECO:0000313" key="9">
    <source>
        <dbReference type="EMBL" id="KXN70242.1"/>
    </source>
</evidence>
<dbReference type="Gene3D" id="1.20.272.10">
    <property type="match status" value="1"/>
</dbReference>
<dbReference type="PANTHER" id="PTHR11669">
    <property type="entry name" value="REPLICATION FACTOR C / DNA POLYMERASE III GAMMA-TAU SUBUNIT"/>
    <property type="match status" value="1"/>
</dbReference>